<evidence type="ECO:0000313" key="7">
    <source>
        <dbReference type="Proteomes" id="UP000593567"/>
    </source>
</evidence>
<dbReference type="InterPro" id="IPR036047">
    <property type="entry name" value="F-box-like_dom_sf"/>
</dbReference>
<dbReference type="GO" id="GO:1990234">
    <property type="term" value="C:transferase complex"/>
    <property type="evidence" value="ECO:0007669"/>
    <property type="project" value="UniProtKB-ARBA"/>
</dbReference>
<accession>A0A7J7J313</accession>
<dbReference type="InterPro" id="IPR019775">
    <property type="entry name" value="WD40_repeat_CS"/>
</dbReference>
<feature type="repeat" description="WD" evidence="3">
    <location>
        <begin position="583"/>
        <end position="622"/>
    </location>
</feature>
<sequence>MHPGLFDWFSPGFLLPRSNLSAGRLLNLKDRLSSEALQATLKVFRIKPPTGAVKEEEKVERDVVPPFALTKDSLMPKVSYPHTYFSKKKLANFRIRLTSKRVVLVLWMTCTLCSSSVSLKTKARTMKKVVLDIPHVPNTDIVNLMLKVKENYYQSLVFGYCVGQLLLRKLAGKGLSVKNDAADSDFLQQLDYLNQVTKSWSSAELVNLLIQLIEASYATSSESILPMIKADIGVKVAHVQNIYELPDFVLLKMFSYLDVGSLRNCQEVCRRWRFLCSQPIIWKDKCQKLGNKYNMHNLCASIAKELDGKHLDWQTIYLELENRLRRLYDPPVVNLHPAVMAKKVGAEPLAAVPCQPLIMLASDPPQEVSDGSVDTPTSTLNVSNSTSSPHSETESMIGAHPVSLAAKSKKVFHKSKFPHLKLSNQELVWVTDSPVKGGQDDSKEQKADVRLKVSAKLKNSADSDTQKDSTLPAQQLPSRNDSLTASEDRKGDKSQPGVALDLRTNLQPAVQLDKTSLDMENVLCTNGVARSCNQVVNSSTLAKSSHASQPFLEWLPLSEYNPTDISTRRIVGFVKPVSYVHKFKGHLDEIYCCAFDKNRVFTGGVDAHIFLWDIRTGRYVQKLDYHTGSIRSLELDSEDDILYSASWDTTVVIWDAIKFEVKACLTGHSAAVVEIKLCKAKHIICSASTDGTVRTWCTDTYSNIQVLRDHVANINCVYYDGMDIASGGADRAVHVYSHCRDQPETKYAYKGHCSAGHTLKSTISIGRIALSTAQSWNKTDQNKYSANSVTSILVINDLIVGGTSHGEIICWSKIALTVVARFDLHMGSITSINLWCSRLLTCGSDGVIKETDLATMTCVRQLNDHFTSIHCMKVNERLERIVSVGEDKLVHVWHFAKNKKRSKSESEGTVRCLALPSPVFKVDLQGETKTSRVKQRPPK</sequence>
<gene>
    <name evidence="6" type="ORF">EB796_021127</name>
</gene>
<reference evidence="6" key="1">
    <citation type="submission" date="2020-06" db="EMBL/GenBank/DDBJ databases">
        <title>Draft genome of Bugula neritina, a colonial animal packing powerful symbionts and potential medicines.</title>
        <authorList>
            <person name="Rayko M."/>
        </authorList>
    </citation>
    <scope>NUCLEOTIDE SEQUENCE [LARGE SCALE GENOMIC DNA]</scope>
    <source>
        <strain evidence="6">Kwan_BN1</strain>
    </source>
</reference>
<dbReference type="EMBL" id="VXIV02003161">
    <property type="protein sequence ID" value="KAF6020559.1"/>
    <property type="molecule type" value="Genomic_DNA"/>
</dbReference>
<evidence type="ECO:0000256" key="1">
    <source>
        <dbReference type="ARBA" id="ARBA00022574"/>
    </source>
</evidence>
<dbReference type="InterPro" id="IPR001680">
    <property type="entry name" value="WD40_rpt"/>
</dbReference>
<protein>
    <recommendedName>
        <fullName evidence="5">F-box domain-containing protein</fullName>
    </recommendedName>
</protein>
<feature type="region of interest" description="Disordered" evidence="4">
    <location>
        <begin position="457"/>
        <end position="502"/>
    </location>
</feature>
<evidence type="ECO:0000259" key="5">
    <source>
        <dbReference type="PROSITE" id="PS50181"/>
    </source>
</evidence>
<dbReference type="PROSITE" id="PS50294">
    <property type="entry name" value="WD_REPEATS_REGION"/>
    <property type="match status" value="3"/>
</dbReference>
<feature type="compositionally biased region" description="Low complexity" evidence="4">
    <location>
        <begin position="375"/>
        <end position="389"/>
    </location>
</feature>
<dbReference type="PANTHER" id="PTHR22847">
    <property type="entry name" value="WD40 REPEAT PROTEIN"/>
    <property type="match status" value="1"/>
</dbReference>
<dbReference type="Proteomes" id="UP000593567">
    <property type="component" value="Unassembled WGS sequence"/>
</dbReference>
<feature type="repeat" description="WD" evidence="3">
    <location>
        <begin position="623"/>
        <end position="655"/>
    </location>
</feature>
<organism evidence="6 7">
    <name type="scientific">Bugula neritina</name>
    <name type="common">Brown bryozoan</name>
    <name type="synonym">Sertularia neritina</name>
    <dbReference type="NCBI Taxonomy" id="10212"/>
    <lineage>
        <taxon>Eukaryota</taxon>
        <taxon>Metazoa</taxon>
        <taxon>Spiralia</taxon>
        <taxon>Lophotrochozoa</taxon>
        <taxon>Bryozoa</taxon>
        <taxon>Gymnolaemata</taxon>
        <taxon>Cheilostomatida</taxon>
        <taxon>Flustrina</taxon>
        <taxon>Buguloidea</taxon>
        <taxon>Bugulidae</taxon>
        <taxon>Bugula</taxon>
    </lineage>
</organism>
<evidence type="ECO:0000256" key="4">
    <source>
        <dbReference type="SAM" id="MobiDB-lite"/>
    </source>
</evidence>
<dbReference type="PROSITE" id="PS50082">
    <property type="entry name" value="WD_REPEATS_2"/>
    <property type="match status" value="4"/>
</dbReference>
<dbReference type="InterPro" id="IPR015943">
    <property type="entry name" value="WD40/YVTN_repeat-like_dom_sf"/>
</dbReference>
<dbReference type="SUPFAM" id="SSF50978">
    <property type="entry name" value="WD40 repeat-like"/>
    <property type="match status" value="1"/>
</dbReference>
<feature type="repeat" description="WD" evidence="3">
    <location>
        <begin position="862"/>
        <end position="903"/>
    </location>
</feature>
<dbReference type="CDD" id="cd00200">
    <property type="entry name" value="WD40"/>
    <property type="match status" value="1"/>
</dbReference>
<evidence type="ECO:0000256" key="3">
    <source>
        <dbReference type="PROSITE-ProRule" id="PRU00221"/>
    </source>
</evidence>
<dbReference type="PROSITE" id="PS00678">
    <property type="entry name" value="WD_REPEATS_1"/>
    <property type="match status" value="1"/>
</dbReference>
<dbReference type="AlphaFoldDB" id="A0A7J7J313"/>
<feature type="domain" description="F-box" evidence="5">
    <location>
        <begin position="239"/>
        <end position="285"/>
    </location>
</feature>
<dbReference type="Pfam" id="PF00400">
    <property type="entry name" value="WD40"/>
    <property type="match status" value="5"/>
</dbReference>
<dbReference type="PROSITE" id="PS50181">
    <property type="entry name" value="FBOX"/>
    <property type="match status" value="1"/>
</dbReference>
<dbReference type="InterPro" id="IPR001810">
    <property type="entry name" value="F-box_dom"/>
</dbReference>
<evidence type="ECO:0000313" key="6">
    <source>
        <dbReference type="EMBL" id="KAF6020559.1"/>
    </source>
</evidence>
<feature type="compositionally biased region" description="Polar residues" evidence="4">
    <location>
        <begin position="468"/>
        <end position="485"/>
    </location>
</feature>
<evidence type="ECO:0000256" key="2">
    <source>
        <dbReference type="ARBA" id="ARBA00022737"/>
    </source>
</evidence>
<dbReference type="InterPro" id="IPR036322">
    <property type="entry name" value="WD40_repeat_dom_sf"/>
</dbReference>
<dbReference type="OrthoDB" id="190105at2759"/>
<name>A0A7J7J313_BUGNE</name>
<dbReference type="PANTHER" id="PTHR22847:SF745">
    <property type="entry name" value="F-BOX_WD REPEAT-CONTAINING PROTEIN 7"/>
    <property type="match status" value="1"/>
</dbReference>
<feature type="region of interest" description="Disordered" evidence="4">
    <location>
        <begin position="365"/>
        <end position="395"/>
    </location>
</feature>
<keyword evidence="2" id="KW-0677">Repeat</keyword>
<dbReference type="SMART" id="SM00320">
    <property type="entry name" value="WD40"/>
    <property type="match status" value="6"/>
</dbReference>
<comment type="caution">
    <text evidence="6">The sequence shown here is derived from an EMBL/GenBank/DDBJ whole genome shotgun (WGS) entry which is preliminary data.</text>
</comment>
<dbReference type="Pfam" id="PF12937">
    <property type="entry name" value="F-box-like"/>
    <property type="match status" value="1"/>
</dbReference>
<keyword evidence="1 3" id="KW-0853">WD repeat</keyword>
<feature type="repeat" description="WD" evidence="3">
    <location>
        <begin position="665"/>
        <end position="706"/>
    </location>
</feature>
<dbReference type="Gene3D" id="2.130.10.10">
    <property type="entry name" value="YVTN repeat-like/Quinoprotein amine dehydrogenase"/>
    <property type="match status" value="2"/>
</dbReference>
<dbReference type="SMART" id="SM00256">
    <property type="entry name" value="FBOX"/>
    <property type="match status" value="1"/>
</dbReference>
<keyword evidence="7" id="KW-1185">Reference proteome</keyword>
<dbReference type="Gene3D" id="1.20.1280.50">
    <property type="match status" value="1"/>
</dbReference>
<dbReference type="SUPFAM" id="SSF81383">
    <property type="entry name" value="F-box domain"/>
    <property type="match status" value="1"/>
</dbReference>
<proteinExistence type="predicted"/>